<dbReference type="KEGG" id="fpf:DCC35_13350"/>
<name>A0A4D7K8Q1_9BACT</name>
<dbReference type="Gene3D" id="1.10.260.40">
    <property type="entry name" value="lambda repressor-like DNA-binding domains"/>
    <property type="match status" value="1"/>
</dbReference>
<accession>A0A4D7K8Q1</accession>
<dbReference type="GO" id="GO:0003677">
    <property type="term" value="F:DNA binding"/>
    <property type="evidence" value="ECO:0007669"/>
    <property type="project" value="UniProtKB-KW"/>
</dbReference>
<feature type="domain" description="HTH cro/C1-type" evidence="2">
    <location>
        <begin position="5"/>
        <end position="59"/>
    </location>
</feature>
<organism evidence="3 4">
    <name type="scientific">Mangrovivirga cuniculi</name>
    <dbReference type="NCBI Taxonomy" id="2715131"/>
    <lineage>
        <taxon>Bacteria</taxon>
        <taxon>Pseudomonadati</taxon>
        <taxon>Bacteroidota</taxon>
        <taxon>Cytophagia</taxon>
        <taxon>Cytophagales</taxon>
        <taxon>Mangrovivirgaceae</taxon>
        <taxon>Mangrovivirga</taxon>
    </lineage>
</organism>
<dbReference type="PROSITE" id="PS50943">
    <property type="entry name" value="HTH_CROC1"/>
    <property type="match status" value="1"/>
</dbReference>
<dbReference type="InterPro" id="IPR001387">
    <property type="entry name" value="Cro/C1-type_HTH"/>
</dbReference>
<dbReference type="PANTHER" id="PTHR46558">
    <property type="entry name" value="TRACRIPTIONAL REGULATORY PROTEIN-RELATED-RELATED"/>
    <property type="match status" value="1"/>
</dbReference>
<gene>
    <name evidence="3" type="ORF">DCC35_13350</name>
</gene>
<dbReference type="Proteomes" id="UP000298616">
    <property type="component" value="Chromosome"/>
</dbReference>
<keyword evidence="1" id="KW-0238">DNA-binding</keyword>
<dbReference type="Pfam" id="PF01381">
    <property type="entry name" value="HTH_3"/>
    <property type="match status" value="1"/>
</dbReference>
<dbReference type="SUPFAM" id="SSF47413">
    <property type="entry name" value="lambda repressor-like DNA-binding domains"/>
    <property type="match status" value="1"/>
</dbReference>
<evidence type="ECO:0000313" key="4">
    <source>
        <dbReference type="Proteomes" id="UP000298616"/>
    </source>
</evidence>
<keyword evidence="4" id="KW-1185">Reference proteome</keyword>
<dbReference type="InterPro" id="IPR010982">
    <property type="entry name" value="Lambda_DNA-bd_dom_sf"/>
</dbReference>
<dbReference type="EMBL" id="CP028923">
    <property type="protein sequence ID" value="QCK15658.1"/>
    <property type="molecule type" value="Genomic_DNA"/>
</dbReference>
<evidence type="ECO:0000313" key="3">
    <source>
        <dbReference type="EMBL" id="QCK15658.1"/>
    </source>
</evidence>
<dbReference type="CDD" id="cd00093">
    <property type="entry name" value="HTH_XRE"/>
    <property type="match status" value="1"/>
</dbReference>
<dbReference type="OrthoDB" id="1357763at2"/>
<evidence type="ECO:0000256" key="1">
    <source>
        <dbReference type="ARBA" id="ARBA00023125"/>
    </source>
</evidence>
<dbReference type="AlphaFoldDB" id="A0A4D7K8Q1"/>
<dbReference type="SMART" id="SM00530">
    <property type="entry name" value="HTH_XRE"/>
    <property type="match status" value="1"/>
</dbReference>
<reference evidence="3 4" key="1">
    <citation type="submission" date="2018-04" db="EMBL/GenBank/DDBJ databases">
        <title>Complete genome uncultured novel isolate.</title>
        <authorList>
            <person name="Merlino G."/>
        </authorList>
    </citation>
    <scope>NUCLEOTIDE SEQUENCE [LARGE SCALE GENOMIC DNA]</scope>
    <source>
        <strain evidence="4">R1DC9</strain>
    </source>
</reference>
<dbReference type="RefSeq" id="WP_137091255.1">
    <property type="nucleotide sequence ID" value="NZ_CP028923.1"/>
</dbReference>
<proteinExistence type="predicted"/>
<evidence type="ECO:0000259" key="2">
    <source>
        <dbReference type="PROSITE" id="PS50943"/>
    </source>
</evidence>
<dbReference type="PANTHER" id="PTHR46558:SF11">
    <property type="entry name" value="HTH-TYPE TRANSCRIPTIONAL REGULATOR XRE"/>
    <property type="match status" value="1"/>
</dbReference>
<sequence>MKNSIKVERAKKNITQADLAKLVNVSRQTINAMELGKYVPSTVLALKISDVFEVSVNEIFELEDSDLKKD</sequence>
<protein>
    <submittedName>
        <fullName evidence="3">Transcriptional regulator</fullName>
    </submittedName>
</protein>